<evidence type="ECO:0000313" key="2">
    <source>
        <dbReference type="EMBL" id="KGH06955.1"/>
    </source>
</evidence>
<dbReference type="InterPro" id="IPR006680">
    <property type="entry name" value="Amidohydro-rel"/>
</dbReference>
<dbReference type="PANTHER" id="PTHR43135">
    <property type="entry name" value="ALPHA-D-RIBOSE 1-METHYLPHOSPHONATE 5-TRIPHOSPHATE DIPHOSPHATASE"/>
    <property type="match status" value="1"/>
</dbReference>
<dbReference type="Proteomes" id="UP000029549">
    <property type="component" value="Unassembled WGS sequence"/>
</dbReference>
<dbReference type="InterPro" id="IPR032466">
    <property type="entry name" value="Metal_Hydrolase"/>
</dbReference>
<dbReference type="Gene3D" id="3.20.20.140">
    <property type="entry name" value="Metal-dependent hydrolases"/>
    <property type="match status" value="2"/>
</dbReference>
<dbReference type="PANTHER" id="PTHR43135:SF3">
    <property type="entry name" value="ALPHA-D-RIBOSE 1-METHYLPHOSPHONATE 5-TRIPHOSPHATE DIPHOSPHATASE"/>
    <property type="match status" value="1"/>
</dbReference>
<dbReference type="EMBL" id="AWTP01000138">
    <property type="protein sequence ID" value="KGH06955.1"/>
    <property type="molecule type" value="Genomic_DNA"/>
</dbReference>
<accession>A0A0E3BQ18</accession>
<dbReference type="Gene3D" id="2.30.40.10">
    <property type="entry name" value="Urease, subunit C, domain 1"/>
    <property type="match status" value="1"/>
</dbReference>
<dbReference type="InterPro" id="IPR012696">
    <property type="entry name" value="PhnM"/>
</dbReference>
<dbReference type="PIRSF" id="PIRSF038971">
    <property type="entry name" value="PhnM"/>
    <property type="match status" value="1"/>
</dbReference>
<dbReference type="NCBIfam" id="NF011984">
    <property type="entry name" value="PRK15446.1-5"/>
    <property type="match status" value="1"/>
</dbReference>
<protein>
    <submittedName>
        <fullName evidence="2">Phosphonate metabolism protein PhnM</fullName>
    </submittedName>
</protein>
<evidence type="ECO:0000313" key="3">
    <source>
        <dbReference type="Proteomes" id="UP000029549"/>
    </source>
</evidence>
<dbReference type="AlphaFoldDB" id="A0A0E3BQ18"/>
<sequence>MNPILLTHARVVFPTEVRDNVAILIEGDTITAIDPASSAGATEIDLRGRTLMPGLIDLHCDAMEKEVEPRPGVHFPLEFACAQADKRNAAAGITTVFHALSFANHELGVRNNAFAAEIARSIGGWQAHALIDNRVHVRYEVTDETAPPVLSALLQDGHAHLMSFMDHSPGQGQFRDVEAYRAYLAKTYKTDEAQIDDILARKAGAAQGAMRRMEQLAELARACGVSIASHDDDSPQKVATVKALGAVVSEFPVNLETAQAARAQGLATLFGAPNILRGKSQSGNMRALDAVLAGVADCLCGDYSPAALLPSVMRLPDLAGIPLAEAVALVTCNPARAAGLHDRGEIAVGKRADLIAVKTMGGLPQAERVWSGGKASLVAHFDHA</sequence>
<dbReference type="NCBIfam" id="TIGR02318">
    <property type="entry name" value="phosphono_phnM"/>
    <property type="match status" value="1"/>
</dbReference>
<dbReference type="GO" id="GO:0016810">
    <property type="term" value="F:hydrolase activity, acting on carbon-nitrogen (but not peptide) bonds"/>
    <property type="evidence" value="ECO:0007669"/>
    <property type="project" value="InterPro"/>
</dbReference>
<dbReference type="InterPro" id="IPR011059">
    <property type="entry name" value="Metal-dep_hydrolase_composite"/>
</dbReference>
<dbReference type="RefSeq" id="WP_034396205.1">
    <property type="nucleotide sequence ID" value="NZ_AWTO01000188.1"/>
</dbReference>
<dbReference type="GO" id="GO:0019700">
    <property type="term" value="P:organic phosphonate catabolic process"/>
    <property type="evidence" value="ECO:0007669"/>
    <property type="project" value="InterPro"/>
</dbReference>
<dbReference type="NCBIfam" id="NF011989">
    <property type="entry name" value="PRK15446.2-5"/>
    <property type="match status" value="1"/>
</dbReference>
<name>A0A0E3BQ18_9BURK</name>
<dbReference type="NCBIfam" id="NF011987">
    <property type="entry name" value="PRK15446.2-3"/>
    <property type="match status" value="1"/>
</dbReference>
<organism evidence="2 3">
    <name type="scientific">Comamonas thiooxydans</name>
    <dbReference type="NCBI Taxonomy" id="363952"/>
    <lineage>
        <taxon>Bacteria</taxon>
        <taxon>Pseudomonadati</taxon>
        <taxon>Pseudomonadota</taxon>
        <taxon>Betaproteobacteria</taxon>
        <taxon>Burkholderiales</taxon>
        <taxon>Comamonadaceae</taxon>
        <taxon>Comamonas</taxon>
    </lineage>
</organism>
<keyword evidence="3" id="KW-1185">Reference proteome</keyword>
<dbReference type="InterPro" id="IPR051781">
    <property type="entry name" value="Metallo-dep_Hydrolase"/>
</dbReference>
<gene>
    <name evidence="2" type="ORF">P608_21570</name>
</gene>
<dbReference type="SUPFAM" id="SSF51556">
    <property type="entry name" value="Metallo-dependent hydrolases"/>
    <property type="match status" value="1"/>
</dbReference>
<dbReference type="Pfam" id="PF01979">
    <property type="entry name" value="Amidohydro_1"/>
    <property type="match status" value="1"/>
</dbReference>
<proteinExistence type="predicted"/>
<dbReference type="NCBIfam" id="NF011990">
    <property type="entry name" value="PRK15446.2-6"/>
    <property type="match status" value="1"/>
</dbReference>
<feature type="domain" description="Amidohydrolase-related" evidence="1">
    <location>
        <begin position="51"/>
        <end position="359"/>
    </location>
</feature>
<evidence type="ECO:0000259" key="1">
    <source>
        <dbReference type="Pfam" id="PF01979"/>
    </source>
</evidence>
<comment type="caution">
    <text evidence="2">The sequence shown here is derived from an EMBL/GenBank/DDBJ whole genome shotgun (WGS) entry which is preliminary data.</text>
</comment>
<reference evidence="2 3" key="1">
    <citation type="submission" date="2013-09" db="EMBL/GenBank/DDBJ databases">
        <title>High correlation between genotypes and phenotypes of environmental bacteria Comamonas testosteroni strains.</title>
        <authorList>
            <person name="Liu L."/>
            <person name="Zhu W."/>
            <person name="Xia X."/>
            <person name="Xu B."/>
            <person name="Luo M."/>
            <person name="Wang G."/>
        </authorList>
    </citation>
    <scope>NUCLEOTIDE SEQUENCE [LARGE SCALE GENOMIC DNA]</scope>
    <source>
        <strain evidence="2 3">DF2</strain>
    </source>
</reference>
<dbReference type="CDD" id="cd01306">
    <property type="entry name" value="PhnM"/>
    <property type="match status" value="1"/>
</dbReference>
<dbReference type="SUPFAM" id="SSF51338">
    <property type="entry name" value="Composite domain of metallo-dependent hydrolases"/>
    <property type="match status" value="1"/>
</dbReference>